<comment type="pathway">
    <text evidence="1 9 11">Cofactor biosynthesis; thiamine diphosphate biosynthesis; thiamine phosphate from 4-amino-2-methyl-5-diphosphomethylpyrimidine and 4-methyl-5-(2-phosphoethyl)-thiazole: step 1/1.</text>
</comment>
<dbReference type="Pfam" id="PF02581">
    <property type="entry name" value="TMP-TENI"/>
    <property type="match status" value="1"/>
</dbReference>
<proteinExistence type="inferred from homology"/>
<dbReference type="GO" id="GO:0004789">
    <property type="term" value="F:thiamine-phosphate diphosphorylase activity"/>
    <property type="evidence" value="ECO:0007669"/>
    <property type="project" value="UniProtKB-EC"/>
</dbReference>
<evidence type="ECO:0000256" key="1">
    <source>
        <dbReference type="ARBA" id="ARBA00005165"/>
    </source>
</evidence>
<sequence>MKISEMLRVYFIMGSNNCTGDPLEVLESALKGGITLFQLREKGANAKTGKKKKELALKMKELCHRYEVPFVVNDDVSLALEIEADGIHVGQDDEPVSEIKEKCPERMIIGVSATNGQEAVEAVKDGADYIGVGPIFSTDTKVDAKKPIGLEGVSRIRKLVGDIPMVAIGGIKAVHASDIIDAGADGVSVITAISAAASPEAAAREIKEKIGE</sequence>
<dbReference type="HAMAP" id="MF_00097">
    <property type="entry name" value="TMP_synthase"/>
    <property type="match status" value="1"/>
</dbReference>
<comment type="catalytic activity">
    <reaction evidence="7 9 10">
        <text>2-(2-carboxy-4-methylthiazol-5-yl)ethyl phosphate + 4-amino-2-methyl-5-(diphosphooxymethyl)pyrimidine + 2 H(+) = thiamine phosphate + CO2 + diphosphate</text>
        <dbReference type="Rhea" id="RHEA:47848"/>
        <dbReference type="ChEBI" id="CHEBI:15378"/>
        <dbReference type="ChEBI" id="CHEBI:16526"/>
        <dbReference type="ChEBI" id="CHEBI:33019"/>
        <dbReference type="ChEBI" id="CHEBI:37575"/>
        <dbReference type="ChEBI" id="CHEBI:57841"/>
        <dbReference type="ChEBI" id="CHEBI:62890"/>
        <dbReference type="EC" id="2.5.1.3"/>
    </reaction>
</comment>
<dbReference type="Proteomes" id="UP001296943">
    <property type="component" value="Unassembled WGS sequence"/>
</dbReference>
<evidence type="ECO:0000256" key="11">
    <source>
        <dbReference type="RuleBase" id="RU004253"/>
    </source>
</evidence>
<evidence type="ECO:0000256" key="4">
    <source>
        <dbReference type="ARBA" id="ARBA00022842"/>
    </source>
</evidence>
<keyword evidence="3 9" id="KW-0479">Metal-binding</keyword>
<evidence type="ECO:0000256" key="8">
    <source>
        <dbReference type="ARBA" id="ARBA00047883"/>
    </source>
</evidence>
<dbReference type="InterPro" id="IPR013785">
    <property type="entry name" value="Aldolase_TIM"/>
</dbReference>
<evidence type="ECO:0000256" key="3">
    <source>
        <dbReference type="ARBA" id="ARBA00022723"/>
    </source>
</evidence>
<comment type="catalytic activity">
    <reaction evidence="6 9 10">
        <text>4-methyl-5-(2-phosphooxyethyl)-thiazole + 4-amino-2-methyl-5-(diphosphooxymethyl)pyrimidine + H(+) = thiamine phosphate + diphosphate</text>
        <dbReference type="Rhea" id="RHEA:22328"/>
        <dbReference type="ChEBI" id="CHEBI:15378"/>
        <dbReference type="ChEBI" id="CHEBI:33019"/>
        <dbReference type="ChEBI" id="CHEBI:37575"/>
        <dbReference type="ChEBI" id="CHEBI:57841"/>
        <dbReference type="ChEBI" id="CHEBI:58296"/>
        <dbReference type="EC" id="2.5.1.3"/>
    </reaction>
</comment>
<evidence type="ECO:0000256" key="2">
    <source>
        <dbReference type="ARBA" id="ARBA00022679"/>
    </source>
</evidence>
<name>A0ABS2MZR8_9BACI</name>
<organism evidence="13 14">
    <name type="scientific">Aquibacillus albus</name>
    <dbReference type="NCBI Taxonomy" id="1168171"/>
    <lineage>
        <taxon>Bacteria</taxon>
        <taxon>Bacillati</taxon>
        <taxon>Bacillota</taxon>
        <taxon>Bacilli</taxon>
        <taxon>Bacillales</taxon>
        <taxon>Bacillaceae</taxon>
        <taxon>Aquibacillus</taxon>
    </lineage>
</organism>
<evidence type="ECO:0000313" key="13">
    <source>
        <dbReference type="EMBL" id="MBM7571155.1"/>
    </source>
</evidence>
<feature type="binding site" evidence="9">
    <location>
        <position position="170"/>
    </location>
    <ligand>
        <name>2-[(2R,5Z)-2-carboxy-4-methylthiazol-5(2H)-ylidene]ethyl phosphate</name>
        <dbReference type="ChEBI" id="CHEBI:62899"/>
    </ligand>
</feature>
<dbReference type="CDD" id="cd00564">
    <property type="entry name" value="TMP_TenI"/>
    <property type="match status" value="1"/>
</dbReference>
<feature type="binding site" evidence="9">
    <location>
        <begin position="38"/>
        <end position="42"/>
    </location>
    <ligand>
        <name>4-amino-2-methyl-5-(diphosphooxymethyl)pyrimidine</name>
        <dbReference type="ChEBI" id="CHEBI:57841"/>
    </ligand>
</feature>
<feature type="domain" description="Thiamine phosphate synthase/TenI" evidence="12">
    <location>
        <begin position="9"/>
        <end position="193"/>
    </location>
</feature>
<dbReference type="NCBIfam" id="TIGR00693">
    <property type="entry name" value="thiE"/>
    <property type="match status" value="1"/>
</dbReference>
<dbReference type="PANTHER" id="PTHR20857:SF15">
    <property type="entry name" value="THIAMINE-PHOSPHATE SYNTHASE"/>
    <property type="match status" value="1"/>
</dbReference>
<comment type="cofactor">
    <cofactor evidence="9">
        <name>Mg(2+)</name>
        <dbReference type="ChEBI" id="CHEBI:18420"/>
    </cofactor>
    <text evidence="9">Binds 1 Mg(2+) ion per subunit.</text>
</comment>
<evidence type="ECO:0000256" key="7">
    <source>
        <dbReference type="ARBA" id="ARBA00047851"/>
    </source>
</evidence>
<dbReference type="PANTHER" id="PTHR20857">
    <property type="entry name" value="THIAMINE-PHOSPHATE PYROPHOSPHORYLASE"/>
    <property type="match status" value="1"/>
</dbReference>
<dbReference type="SUPFAM" id="SSF51391">
    <property type="entry name" value="Thiamin phosphate synthase"/>
    <property type="match status" value="1"/>
</dbReference>
<protein>
    <recommendedName>
        <fullName evidence="9">Thiamine-phosphate synthase</fullName>
        <shortName evidence="9">TP synthase</shortName>
        <shortName evidence="9">TPS</shortName>
        <ecNumber evidence="9">2.5.1.3</ecNumber>
    </recommendedName>
    <alternativeName>
        <fullName evidence="9">Thiamine-phosphate pyrophosphorylase</fullName>
        <shortName evidence="9">TMP pyrophosphorylase</shortName>
        <shortName evidence="9">TMP-PPase</shortName>
    </alternativeName>
</protein>
<gene>
    <name evidence="9" type="primary">thiE</name>
    <name evidence="13" type="ORF">JOC48_001638</name>
</gene>
<comment type="caution">
    <text evidence="13">The sequence shown here is derived from an EMBL/GenBank/DDBJ whole genome shotgun (WGS) entry which is preliminary data.</text>
</comment>
<feature type="binding site" evidence="9">
    <location>
        <position position="112"/>
    </location>
    <ligand>
        <name>4-amino-2-methyl-5-(diphosphooxymethyl)pyrimidine</name>
        <dbReference type="ChEBI" id="CHEBI:57841"/>
    </ligand>
</feature>
<feature type="binding site" evidence="9">
    <location>
        <begin position="138"/>
        <end position="140"/>
    </location>
    <ligand>
        <name>2-[(2R,5Z)-2-carboxy-4-methylthiazol-5(2H)-ylidene]ethyl phosphate</name>
        <dbReference type="ChEBI" id="CHEBI:62899"/>
    </ligand>
</feature>
<feature type="binding site" evidence="9">
    <location>
        <position position="93"/>
    </location>
    <ligand>
        <name>Mg(2+)</name>
        <dbReference type="ChEBI" id="CHEBI:18420"/>
    </ligand>
</feature>
<evidence type="ECO:0000256" key="10">
    <source>
        <dbReference type="RuleBase" id="RU003826"/>
    </source>
</evidence>
<feature type="binding site" evidence="9">
    <location>
        <begin position="190"/>
        <end position="191"/>
    </location>
    <ligand>
        <name>2-[(2R,5Z)-2-carboxy-4-methylthiazol-5(2H)-ylidene]ethyl phosphate</name>
        <dbReference type="ChEBI" id="CHEBI:62899"/>
    </ligand>
</feature>
<comment type="similarity">
    <text evidence="9 10">Belongs to the thiamine-phosphate synthase family.</text>
</comment>
<dbReference type="InterPro" id="IPR034291">
    <property type="entry name" value="TMP_synthase"/>
</dbReference>
<evidence type="ECO:0000256" key="6">
    <source>
        <dbReference type="ARBA" id="ARBA00047334"/>
    </source>
</evidence>
<keyword evidence="4 9" id="KW-0460">Magnesium</keyword>
<reference evidence="13 14" key="1">
    <citation type="submission" date="2021-01" db="EMBL/GenBank/DDBJ databases">
        <title>Genomic Encyclopedia of Type Strains, Phase IV (KMG-IV): sequencing the most valuable type-strain genomes for metagenomic binning, comparative biology and taxonomic classification.</title>
        <authorList>
            <person name="Goeker M."/>
        </authorList>
    </citation>
    <scope>NUCLEOTIDE SEQUENCE [LARGE SCALE GENOMIC DNA]</scope>
    <source>
        <strain evidence="13 14">DSM 23711</strain>
    </source>
</reference>
<dbReference type="Gene3D" id="3.20.20.70">
    <property type="entry name" value="Aldolase class I"/>
    <property type="match status" value="1"/>
</dbReference>
<dbReference type="EMBL" id="JAFBDR010000007">
    <property type="protein sequence ID" value="MBM7571155.1"/>
    <property type="molecule type" value="Genomic_DNA"/>
</dbReference>
<feature type="binding site" evidence="9">
    <location>
        <position position="73"/>
    </location>
    <ligand>
        <name>4-amino-2-methyl-5-(diphosphooxymethyl)pyrimidine</name>
        <dbReference type="ChEBI" id="CHEBI:57841"/>
    </ligand>
</feature>
<keyword evidence="14" id="KW-1185">Reference proteome</keyword>
<dbReference type="InterPro" id="IPR022998">
    <property type="entry name" value="ThiamineP_synth_TenI"/>
</dbReference>
<feature type="binding site" evidence="9">
    <location>
        <position position="74"/>
    </location>
    <ligand>
        <name>Mg(2+)</name>
        <dbReference type="ChEBI" id="CHEBI:18420"/>
    </ligand>
</feature>
<dbReference type="InterPro" id="IPR036206">
    <property type="entry name" value="ThiamineP_synth_sf"/>
</dbReference>
<evidence type="ECO:0000313" key="14">
    <source>
        <dbReference type="Proteomes" id="UP001296943"/>
    </source>
</evidence>
<dbReference type="EC" id="2.5.1.3" evidence="9"/>
<evidence type="ECO:0000259" key="12">
    <source>
        <dbReference type="Pfam" id="PF02581"/>
    </source>
</evidence>
<keyword evidence="2 9" id="KW-0808">Transferase</keyword>
<evidence type="ECO:0000256" key="9">
    <source>
        <dbReference type="HAMAP-Rule" id="MF_00097"/>
    </source>
</evidence>
<accession>A0ABS2MZR8</accession>
<comment type="catalytic activity">
    <reaction evidence="8 9 10">
        <text>2-[(2R,5Z)-2-carboxy-4-methylthiazol-5(2H)-ylidene]ethyl phosphate + 4-amino-2-methyl-5-(diphosphooxymethyl)pyrimidine + 2 H(+) = thiamine phosphate + CO2 + diphosphate</text>
        <dbReference type="Rhea" id="RHEA:47844"/>
        <dbReference type="ChEBI" id="CHEBI:15378"/>
        <dbReference type="ChEBI" id="CHEBI:16526"/>
        <dbReference type="ChEBI" id="CHEBI:33019"/>
        <dbReference type="ChEBI" id="CHEBI:37575"/>
        <dbReference type="ChEBI" id="CHEBI:57841"/>
        <dbReference type="ChEBI" id="CHEBI:62899"/>
        <dbReference type="EC" id="2.5.1.3"/>
    </reaction>
</comment>
<evidence type="ECO:0000256" key="5">
    <source>
        <dbReference type="ARBA" id="ARBA00022977"/>
    </source>
</evidence>
<keyword evidence="5 9" id="KW-0784">Thiamine biosynthesis</keyword>
<feature type="binding site" evidence="9">
    <location>
        <position position="141"/>
    </location>
    <ligand>
        <name>4-amino-2-methyl-5-(diphosphooxymethyl)pyrimidine</name>
        <dbReference type="ChEBI" id="CHEBI:57841"/>
    </ligand>
</feature>
<comment type="function">
    <text evidence="9">Condenses 4-methyl-5-(beta-hydroxyethyl)thiazole monophosphate (THZ-P) and 2-methyl-4-amino-5-hydroxymethyl pyrimidine pyrophosphate (HMP-PP) to form thiamine monophosphate (TMP).</text>
</comment>